<sequence length="418" mass="44344">MELFFLFALVGSAVFWGSEGSDQLSEDEIATGEDTDTEDLINLGDLVGGEGEMPDQDPPDDNSDAVEIVLTEGDVFTSEDDTAERFFISEGGFSSEEGGRGTVIEGFDPEHDSLAMDDWYLDVELYLTPDGAGVRFVALESSTTFLTLPDLVLEDGQTLEMEFFSERAEGGSFIRTYDAPTDSGPISIDAQRGTQEADLLTGSDADDVLFGEDGADTILGGAGDDILLSGSGITYYPYGFNHLPGSVTRVGDDGDVLDGGAGDDILWIGPGTEATGGSGADVFEAFANVYDVDADAAAITDFDPTEDQLIVTFPLSGGFVQSLPEFDLDDALERFELSYDADQDKTLVILNNFTVATLPGNQSDIRVAFHDAYSESGLPWYDTDGSLLSEQEGLAASIQVIGTVDTGVVGVNYNGTPT</sequence>
<gene>
    <name evidence="1" type="ORF">SAMN04488118_106219</name>
</gene>
<dbReference type="AlphaFoldDB" id="A0A1G5QYI1"/>
<dbReference type="InterPro" id="IPR001343">
    <property type="entry name" value="Hemolysn_Ca-bd"/>
</dbReference>
<dbReference type="SUPFAM" id="SSF51120">
    <property type="entry name" value="beta-Roll"/>
    <property type="match status" value="1"/>
</dbReference>
<evidence type="ECO:0008006" key="3">
    <source>
        <dbReference type="Google" id="ProtNLM"/>
    </source>
</evidence>
<reference evidence="1 2" key="1">
    <citation type="submission" date="2016-10" db="EMBL/GenBank/DDBJ databases">
        <authorList>
            <person name="de Groot N.N."/>
        </authorList>
    </citation>
    <scope>NUCLEOTIDE SEQUENCE [LARGE SCALE GENOMIC DNA]</scope>
    <source>
        <strain evidence="1 2">U95</strain>
    </source>
</reference>
<dbReference type="PROSITE" id="PS00330">
    <property type="entry name" value="HEMOLYSIN_CALCIUM"/>
    <property type="match status" value="1"/>
</dbReference>
<accession>A0A1G5QYI1</accession>
<dbReference type="PRINTS" id="PR00313">
    <property type="entry name" value="CABNDNGRPT"/>
</dbReference>
<proteinExistence type="predicted"/>
<evidence type="ECO:0000313" key="1">
    <source>
        <dbReference type="EMBL" id="SCZ66620.1"/>
    </source>
</evidence>
<keyword evidence="2" id="KW-1185">Reference proteome</keyword>
<dbReference type="InterPro" id="IPR018511">
    <property type="entry name" value="Hemolysin-typ_Ca-bd_CS"/>
</dbReference>
<dbReference type="Pfam" id="PF00353">
    <property type="entry name" value="HemolysinCabind"/>
    <property type="match status" value="2"/>
</dbReference>
<dbReference type="RefSeq" id="WP_090219117.1">
    <property type="nucleotide sequence ID" value="NZ_FMWG01000006.1"/>
</dbReference>
<dbReference type="Gene3D" id="2.150.10.10">
    <property type="entry name" value="Serralysin-like metalloprotease, C-terminal"/>
    <property type="match status" value="2"/>
</dbReference>
<dbReference type="InterPro" id="IPR011049">
    <property type="entry name" value="Serralysin-like_metalloprot_C"/>
</dbReference>
<evidence type="ECO:0000313" key="2">
    <source>
        <dbReference type="Proteomes" id="UP000198767"/>
    </source>
</evidence>
<name>A0A1G5QYI1_9RHOB</name>
<dbReference type="GO" id="GO:0005509">
    <property type="term" value="F:calcium ion binding"/>
    <property type="evidence" value="ECO:0007669"/>
    <property type="project" value="InterPro"/>
</dbReference>
<dbReference type="STRING" id="1156985.SAMN04488118_106219"/>
<dbReference type="Proteomes" id="UP000198767">
    <property type="component" value="Unassembled WGS sequence"/>
</dbReference>
<protein>
    <recommendedName>
        <fullName evidence="3">Hemolysin-type calcium-binding repeat-containing protein</fullName>
    </recommendedName>
</protein>
<organism evidence="1 2">
    <name type="scientific">Epibacterium ulvae</name>
    <dbReference type="NCBI Taxonomy" id="1156985"/>
    <lineage>
        <taxon>Bacteria</taxon>
        <taxon>Pseudomonadati</taxon>
        <taxon>Pseudomonadota</taxon>
        <taxon>Alphaproteobacteria</taxon>
        <taxon>Rhodobacterales</taxon>
        <taxon>Roseobacteraceae</taxon>
        <taxon>Epibacterium</taxon>
    </lineage>
</organism>
<dbReference type="OrthoDB" id="7816044at2"/>
<dbReference type="EMBL" id="FMWG01000006">
    <property type="protein sequence ID" value="SCZ66620.1"/>
    <property type="molecule type" value="Genomic_DNA"/>
</dbReference>